<proteinExistence type="inferred from homology"/>
<comment type="subcellular location">
    <subcellularLocation>
        <location evidence="1">Membrane</location>
        <topology evidence="1">Multi-pass membrane protein</topology>
    </subcellularLocation>
    <subcellularLocation>
        <location evidence="11">Mitochondrion inner membrane</location>
        <topology evidence="11">Multi-pass membrane protein</topology>
    </subcellularLocation>
</comment>
<dbReference type="EMBL" id="GU001953">
    <property type="protein sequence ID" value="ACY00214.1"/>
    <property type="molecule type" value="Genomic_DNA"/>
</dbReference>
<comment type="similarity">
    <text evidence="2">Belongs to the ATPase A chain family.</text>
</comment>
<keyword evidence="4" id="KW-0138">CF(0)</keyword>
<dbReference type="GO" id="GO:0046933">
    <property type="term" value="F:proton-transporting ATP synthase activity, rotational mechanism"/>
    <property type="evidence" value="ECO:0007669"/>
    <property type="project" value="TreeGrafter"/>
</dbReference>
<dbReference type="PANTHER" id="PTHR11410:SF0">
    <property type="entry name" value="ATP SYNTHASE SUBUNIT A"/>
    <property type="match status" value="1"/>
</dbReference>
<keyword evidence="5 12" id="KW-0812">Transmembrane</keyword>
<dbReference type="Pfam" id="PF00119">
    <property type="entry name" value="ATP-synt_A"/>
    <property type="match status" value="1"/>
</dbReference>
<keyword evidence="8" id="KW-0406">Ion transport</keyword>
<feature type="transmembrane region" description="Helical" evidence="12">
    <location>
        <begin position="20"/>
        <end position="41"/>
    </location>
</feature>
<dbReference type="GO" id="GO:0045259">
    <property type="term" value="C:proton-transporting ATP synthase complex"/>
    <property type="evidence" value="ECO:0007669"/>
    <property type="project" value="UniProtKB-KW"/>
</dbReference>
<feature type="transmembrane region" description="Helical" evidence="12">
    <location>
        <begin position="77"/>
        <end position="97"/>
    </location>
</feature>
<keyword evidence="9 12" id="KW-0472">Membrane</keyword>
<feature type="transmembrane region" description="Helical" evidence="12">
    <location>
        <begin position="132"/>
        <end position="156"/>
    </location>
</feature>
<reference evidence="13" key="1">
    <citation type="journal article" date="2011" name="BMC Genomics">
        <title>Mitochondrial genomes and Doubly Uniparental Inheritance: new insights from Musculista senhousia sex-linked mitochondrial DNAs (Bivalvia Mytilidae).</title>
        <authorList>
            <person name="Passamonti M."/>
            <person name="Ricci A."/>
            <person name="Milani L."/>
            <person name="Ghiselli F."/>
        </authorList>
    </citation>
    <scope>NUCLEOTIDE SEQUENCE</scope>
</reference>
<dbReference type="SUPFAM" id="SSF81336">
    <property type="entry name" value="F1F0 ATP synthase subunit A"/>
    <property type="match status" value="1"/>
</dbReference>
<feature type="transmembrane region" description="Helical" evidence="12">
    <location>
        <begin position="109"/>
        <end position="126"/>
    </location>
</feature>
<protein>
    <recommendedName>
        <fullName evidence="11">ATP synthase subunit a</fullName>
    </recommendedName>
</protein>
<dbReference type="PRINTS" id="PR00123">
    <property type="entry name" value="ATPASEA"/>
</dbReference>
<evidence type="ECO:0000256" key="6">
    <source>
        <dbReference type="ARBA" id="ARBA00022781"/>
    </source>
</evidence>
<keyword evidence="13" id="KW-0496">Mitochondrion</keyword>
<keyword evidence="6" id="KW-0375">Hydrogen ion transport</keyword>
<evidence type="ECO:0000256" key="7">
    <source>
        <dbReference type="ARBA" id="ARBA00022989"/>
    </source>
</evidence>
<evidence type="ECO:0000256" key="8">
    <source>
        <dbReference type="ARBA" id="ARBA00023065"/>
    </source>
</evidence>
<evidence type="ECO:0000256" key="9">
    <source>
        <dbReference type="ARBA" id="ARBA00023136"/>
    </source>
</evidence>
<feature type="transmembrane region" description="Helical" evidence="12">
    <location>
        <begin position="214"/>
        <end position="232"/>
    </location>
</feature>
<dbReference type="InterPro" id="IPR045083">
    <property type="entry name" value="ATP_synth_F0_asu_bact/mt"/>
</dbReference>
<evidence type="ECO:0000256" key="12">
    <source>
        <dbReference type="SAM" id="Phobius"/>
    </source>
</evidence>
<dbReference type="CDD" id="cd00310">
    <property type="entry name" value="ATP-synt_Fo_a_6"/>
    <property type="match status" value="1"/>
</dbReference>
<evidence type="ECO:0000313" key="13">
    <source>
        <dbReference type="EMBL" id="ACY00214.1"/>
    </source>
</evidence>
<keyword evidence="7 12" id="KW-1133">Transmembrane helix</keyword>
<accession>E2DHV3</accession>
<evidence type="ECO:0000256" key="4">
    <source>
        <dbReference type="ARBA" id="ARBA00022547"/>
    </source>
</evidence>
<geneLocation type="mitochondrion" evidence="13"/>
<dbReference type="AlphaFoldDB" id="E2DHV3"/>
<evidence type="ECO:0000256" key="3">
    <source>
        <dbReference type="ARBA" id="ARBA00022448"/>
    </source>
</evidence>
<evidence type="ECO:0000256" key="5">
    <source>
        <dbReference type="ARBA" id="ARBA00022692"/>
    </source>
</evidence>
<dbReference type="GO" id="GO:0005743">
    <property type="term" value="C:mitochondrial inner membrane"/>
    <property type="evidence" value="ECO:0007669"/>
    <property type="project" value="UniProtKB-SubCell"/>
</dbReference>
<keyword evidence="10" id="KW-0066">ATP synthesis</keyword>
<dbReference type="NCBIfam" id="TIGR01131">
    <property type="entry name" value="ATP_synt_6_or_A"/>
    <property type="match status" value="1"/>
</dbReference>
<sequence>MMTDVFSVFDEHYMSSSSYGYYLWFTCVGIPLVLLFCDLWLKKGVLALFRDKLLEGSFMLMKLSINCFKLSGFPLGISSLLMLILTVNVFSLFPYVFKVSAHFSFGSSFSLSMWSAIIISSAFWSFEQTFAMLVPYDCPVVMGPFMVLIECVSHLLRPMSLFIRLAMNLATGKVMMVMATSLGLSLLISFSSVGELLVTFLVLLGNSMMFCFEAGSGVAQAFIFCFLLSLYASEHSE</sequence>
<gene>
    <name evidence="13" type="primary">ATP6</name>
</gene>
<organism evidence="13">
    <name type="scientific">Arcuatula senhousia</name>
    <name type="common">Asian date mussel</name>
    <name type="synonym">Musculista senhousia</name>
    <dbReference type="NCBI Taxonomy" id="1954227"/>
    <lineage>
        <taxon>Eukaryota</taxon>
        <taxon>Metazoa</taxon>
        <taxon>Spiralia</taxon>
        <taxon>Lophotrochozoa</taxon>
        <taxon>Mollusca</taxon>
        <taxon>Bivalvia</taxon>
        <taxon>Autobranchia</taxon>
        <taxon>Pteriomorphia</taxon>
        <taxon>Mytilida</taxon>
        <taxon>Mytiloidea</taxon>
        <taxon>Mytilidae</taxon>
        <taxon>Arcuatulinae</taxon>
        <taxon>Arcuatula</taxon>
    </lineage>
</organism>
<dbReference type="Gene3D" id="1.20.120.220">
    <property type="entry name" value="ATP synthase, F0 complex, subunit A"/>
    <property type="match status" value="1"/>
</dbReference>
<feature type="transmembrane region" description="Helical" evidence="12">
    <location>
        <begin position="177"/>
        <end position="202"/>
    </location>
</feature>
<evidence type="ECO:0000256" key="2">
    <source>
        <dbReference type="ARBA" id="ARBA00006810"/>
    </source>
</evidence>
<dbReference type="PANTHER" id="PTHR11410">
    <property type="entry name" value="ATP SYNTHASE SUBUNIT A"/>
    <property type="match status" value="1"/>
</dbReference>
<name>E2DHV3_ARCSE</name>
<keyword evidence="3" id="KW-0813">Transport</keyword>
<dbReference type="InterPro" id="IPR000568">
    <property type="entry name" value="ATP_synth_F0_asu"/>
</dbReference>
<dbReference type="InterPro" id="IPR035908">
    <property type="entry name" value="F0_ATP_A_sf"/>
</dbReference>
<evidence type="ECO:0000256" key="1">
    <source>
        <dbReference type="ARBA" id="ARBA00004141"/>
    </source>
</evidence>
<evidence type="ECO:0000256" key="11">
    <source>
        <dbReference type="RuleBase" id="RU004450"/>
    </source>
</evidence>
<evidence type="ECO:0000256" key="10">
    <source>
        <dbReference type="ARBA" id="ARBA00023310"/>
    </source>
</evidence>